<sequence>WHLWKAAKLVSTQRFSSPSSFHHASSSVSKHLKKKNSLESSWRIKMPFRVSWGPSPPADVSRGYFRSRSLAPDNLVQLSDRPLAIIALVQARSAAKVVTINFCLQDTRFSGTWAGRIGSVSGVKLKFNVHLSGDESERSSGDEMDWRSSRRRRLPKSYPSDSEASYSPAGSPMSYSDGLSSSEHEMDDSDSSKAPRINYFDYFARQKLMPLPEDEYYHKPNPDVVEEFYTQFSRMLKYKTTGYPENVERHKELPFGLVTHAFPYPGRPSEVLLPDSDVRQSIVDYKLARLMKYDYGMEQINLLNWLDKEIFAPYQSRPVLGLSRYSFGSESIDDIVLKPTQIELIKYFSQYHHSNPKTEPTVSNLLKAYKKGRKSLANTTSSIFGCILGNSSAPVETMPMPRPSQPDSKYDEVELDHLSRLVEHSPKFALHPTPTIPQVLVSAPISDVLLGWSELQSSTQARMKWTVLTVQRQKEFNYFDYFAKQKSMPLPEDEYYHKIQPDIIEAFYNKFSEMLVYKRLGRRDVVTPHKELPFGLVTHALPFPGRPSEVLLPRSSATQTREGWQDLYLKLITSLSERHAKDYKAARVLKTQYRTEQIRLLNWLDKEIFAPYQSLPVLGLSRYSFGSESIDDIKLKPTQIELIKYFSQYHYRSQTEPTVSNLIEAYKKRPAVAPVETMPRPRGPDPSSEYLGDGKYGPSTLIEPDPKFGISQTFPPSRLSGLNQPQHHHLPSLSAPEDRFRPTVLL</sequence>
<dbReference type="VEuPathDB" id="FungiDB:PSTT_02415"/>
<evidence type="ECO:0000256" key="1">
    <source>
        <dbReference type="SAM" id="MobiDB-lite"/>
    </source>
</evidence>
<feature type="compositionally biased region" description="Polar residues" evidence="1">
    <location>
        <begin position="710"/>
        <end position="725"/>
    </location>
</feature>
<dbReference type="EMBL" id="PKSL01000014">
    <property type="protein sequence ID" value="POW15112.1"/>
    <property type="molecule type" value="Genomic_DNA"/>
</dbReference>
<evidence type="ECO:0000313" key="3">
    <source>
        <dbReference type="Proteomes" id="UP000239156"/>
    </source>
</evidence>
<dbReference type="Proteomes" id="UP000239156">
    <property type="component" value="Unassembled WGS sequence"/>
</dbReference>
<dbReference type="AlphaFoldDB" id="A0A2S4W029"/>
<feature type="region of interest" description="Disordered" evidence="1">
    <location>
        <begin position="132"/>
        <end position="193"/>
    </location>
</feature>
<feature type="compositionally biased region" description="Basic and acidic residues" evidence="1">
    <location>
        <begin position="132"/>
        <end position="148"/>
    </location>
</feature>
<feature type="non-terminal residue" evidence="2">
    <location>
        <position position="1"/>
    </location>
</feature>
<evidence type="ECO:0000313" key="2">
    <source>
        <dbReference type="EMBL" id="POW15112.1"/>
    </source>
</evidence>
<feature type="compositionally biased region" description="Basic and acidic residues" evidence="1">
    <location>
        <begin position="736"/>
        <end position="746"/>
    </location>
</feature>
<gene>
    <name evidence="2" type="ORF">PSTT_02415</name>
</gene>
<organism evidence="2 3">
    <name type="scientific">Puccinia striiformis</name>
    <dbReference type="NCBI Taxonomy" id="27350"/>
    <lineage>
        <taxon>Eukaryota</taxon>
        <taxon>Fungi</taxon>
        <taxon>Dikarya</taxon>
        <taxon>Basidiomycota</taxon>
        <taxon>Pucciniomycotina</taxon>
        <taxon>Pucciniomycetes</taxon>
        <taxon>Pucciniales</taxon>
        <taxon>Pucciniaceae</taxon>
        <taxon>Puccinia</taxon>
    </lineage>
</organism>
<dbReference type="VEuPathDB" id="FungiDB:PSHT_02210"/>
<accession>A0A2S4W029</accession>
<reference evidence="2" key="1">
    <citation type="submission" date="2017-12" db="EMBL/GenBank/DDBJ databases">
        <title>Gene loss provides genomic basis for host adaptation in cereal stripe rust fungi.</title>
        <authorList>
            <person name="Xia C."/>
        </authorList>
    </citation>
    <scope>NUCLEOTIDE SEQUENCE [LARGE SCALE GENOMIC DNA]</scope>
    <source>
        <strain evidence="2">93-210</strain>
    </source>
</reference>
<feature type="region of interest" description="Disordered" evidence="1">
    <location>
        <begin position="673"/>
        <end position="746"/>
    </location>
</feature>
<keyword evidence="3" id="KW-1185">Reference proteome</keyword>
<name>A0A2S4W029_9BASI</name>
<comment type="caution">
    <text evidence="2">The sequence shown here is derived from an EMBL/GenBank/DDBJ whole genome shotgun (WGS) entry which is preliminary data.</text>
</comment>
<protein>
    <submittedName>
        <fullName evidence="2">Uncharacterized protein</fullName>
    </submittedName>
</protein>
<proteinExistence type="predicted"/>